<dbReference type="EMBL" id="BAABAA010000001">
    <property type="protein sequence ID" value="GAA3537299.1"/>
    <property type="molecule type" value="Genomic_DNA"/>
</dbReference>
<sequence>MPEPNYDLHKLGRRAFQDLCGVVLQEVLGQTFTVFADTNDAGQDGAFHCIWAGSGDAPAPELGASHPVLCPLSRSASSVPPRPGR</sequence>
<name>A0ABP6VP11_9ACTN</name>
<proteinExistence type="predicted"/>
<accession>A0ABP6VP11</accession>
<evidence type="ECO:0000313" key="2">
    <source>
        <dbReference type="Proteomes" id="UP001501222"/>
    </source>
</evidence>
<reference evidence="2" key="1">
    <citation type="journal article" date="2019" name="Int. J. Syst. Evol. Microbiol.">
        <title>The Global Catalogue of Microorganisms (GCM) 10K type strain sequencing project: providing services to taxonomists for standard genome sequencing and annotation.</title>
        <authorList>
            <consortium name="The Broad Institute Genomics Platform"/>
            <consortium name="The Broad Institute Genome Sequencing Center for Infectious Disease"/>
            <person name="Wu L."/>
            <person name="Ma J."/>
        </authorList>
    </citation>
    <scope>NUCLEOTIDE SEQUENCE [LARGE SCALE GENOMIC DNA]</scope>
    <source>
        <strain evidence="2">JCM 16928</strain>
    </source>
</reference>
<comment type="caution">
    <text evidence="1">The sequence shown here is derived from an EMBL/GenBank/DDBJ whole genome shotgun (WGS) entry which is preliminary data.</text>
</comment>
<protein>
    <submittedName>
        <fullName evidence="1">Uncharacterized protein</fullName>
    </submittedName>
</protein>
<gene>
    <name evidence="1" type="ORF">GCM10022235_00930</name>
</gene>
<keyword evidence="2" id="KW-1185">Reference proteome</keyword>
<organism evidence="1 2">
    <name type="scientific">Kribbella ginsengisoli</name>
    <dbReference type="NCBI Taxonomy" id="363865"/>
    <lineage>
        <taxon>Bacteria</taxon>
        <taxon>Bacillati</taxon>
        <taxon>Actinomycetota</taxon>
        <taxon>Actinomycetes</taxon>
        <taxon>Propionibacteriales</taxon>
        <taxon>Kribbellaceae</taxon>
        <taxon>Kribbella</taxon>
    </lineage>
</organism>
<dbReference type="Proteomes" id="UP001501222">
    <property type="component" value="Unassembled WGS sequence"/>
</dbReference>
<evidence type="ECO:0000313" key="1">
    <source>
        <dbReference type="EMBL" id="GAA3537299.1"/>
    </source>
</evidence>